<name>A0A918K6Z6_9GAMM</name>
<dbReference type="Proteomes" id="UP000626148">
    <property type="component" value="Unassembled WGS sequence"/>
</dbReference>
<organism evidence="7 8">
    <name type="scientific">Saccharospirillum salsuginis</name>
    <dbReference type="NCBI Taxonomy" id="418750"/>
    <lineage>
        <taxon>Bacteria</taxon>
        <taxon>Pseudomonadati</taxon>
        <taxon>Pseudomonadota</taxon>
        <taxon>Gammaproteobacteria</taxon>
        <taxon>Oceanospirillales</taxon>
        <taxon>Saccharospirillaceae</taxon>
        <taxon>Saccharospirillum</taxon>
    </lineage>
</organism>
<dbReference type="Gene3D" id="3.40.50.2300">
    <property type="match status" value="1"/>
</dbReference>
<evidence type="ECO:0000256" key="3">
    <source>
        <dbReference type="ARBA" id="ARBA00022801"/>
    </source>
</evidence>
<dbReference type="PANTHER" id="PTHR11717:SF7">
    <property type="entry name" value="LOW MOLECULAR WEIGHT PHOSPHOTYROSINE PROTEIN PHOSPHATASE"/>
    <property type="match status" value="1"/>
</dbReference>
<dbReference type="EC" id="3.1.3.48" evidence="2"/>
<dbReference type="PRINTS" id="PR00719">
    <property type="entry name" value="LMWPTPASE"/>
</dbReference>
<reference evidence="7" key="1">
    <citation type="journal article" date="2014" name="Int. J. Syst. Evol. Microbiol.">
        <title>Complete genome sequence of Corynebacterium casei LMG S-19264T (=DSM 44701T), isolated from a smear-ripened cheese.</title>
        <authorList>
            <consortium name="US DOE Joint Genome Institute (JGI-PGF)"/>
            <person name="Walter F."/>
            <person name="Albersmeier A."/>
            <person name="Kalinowski J."/>
            <person name="Ruckert C."/>
        </authorList>
    </citation>
    <scope>NUCLEOTIDE SEQUENCE</scope>
    <source>
        <strain evidence="7">KCTC 22169</strain>
    </source>
</reference>
<accession>A0A918K6Z6</accession>
<comment type="similarity">
    <text evidence="1">Belongs to the low molecular weight phosphotyrosine protein phosphatase family.</text>
</comment>
<dbReference type="SMART" id="SM00226">
    <property type="entry name" value="LMWPc"/>
    <property type="match status" value="1"/>
</dbReference>
<dbReference type="PANTHER" id="PTHR11717">
    <property type="entry name" value="LOW MOLECULAR WEIGHT PROTEIN TYROSINE PHOSPHATASE"/>
    <property type="match status" value="1"/>
</dbReference>
<evidence type="ECO:0000256" key="5">
    <source>
        <dbReference type="PIRSR" id="PIRSR617867-1"/>
    </source>
</evidence>
<evidence type="ECO:0000259" key="6">
    <source>
        <dbReference type="SMART" id="SM00226"/>
    </source>
</evidence>
<feature type="active site" evidence="5">
    <location>
        <position position="22"/>
    </location>
</feature>
<dbReference type="SUPFAM" id="SSF52788">
    <property type="entry name" value="Phosphotyrosine protein phosphatases I"/>
    <property type="match status" value="1"/>
</dbReference>
<comment type="caution">
    <text evidence="7">The sequence shown here is derived from an EMBL/GenBank/DDBJ whole genome shotgun (WGS) entry which is preliminary data.</text>
</comment>
<evidence type="ECO:0000256" key="2">
    <source>
        <dbReference type="ARBA" id="ARBA00013064"/>
    </source>
</evidence>
<keyword evidence="8" id="KW-1185">Reference proteome</keyword>
<dbReference type="InterPro" id="IPR050438">
    <property type="entry name" value="LMW_PTPase"/>
</dbReference>
<keyword evidence="3" id="KW-0378">Hydrolase</keyword>
<feature type="active site" description="Nucleophile" evidence="5">
    <location>
        <position position="16"/>
    </location>
</feature>
<evidence type="ECO:0000313" key="8">
    <source>
        <dbReference type="Proteomes" id="UP000626148"/>
    </source>
</evidence>
<feature type="active site" description="Proton donor" evidence="5">
    <location>
        <position position="133"/>
    </location>
</feature>
<feature type="domain" description="Phosphotyrosine protein phosphatase I" evidence="6">
    <location>
        <begin position="10"/>
        <end position="159"/>
    </location>
</feature>
<protein>
    <recommendedName>
        <fullName evidence="2">protein-tyrosine-phosphatase</fullName>
        <ecNumber evidence="2">3.1.3.48</ecNumber>
    </recommendedName>
</protein>
<dbReference type="InterPro" id="IPR017867">
    <property type="entry name" value="Tyr_phospatase_low_mol_wt"/>
</dbReference>
<dbReference type="FunFam" id="3.40.50.2300:FF:000113">
    <property type="entry name" value="Low molecular weight protein-tyrosine-phosphatase"/>
    <property type="match status" value="1"/>
</dbReference>
<proteinExistence type="inferred from homology"/>
<dbReference type="CDD" id="cd16343">
    <property type="entry name" value="LMWPTP"/>
    <property type="match status" value="1"/>
</dbReference>
<dbReference type="RefSeq" id="WP_189608294.1">
    <property type="nucleotide sequence ID" value="NZ_BMXR01000004.1"/>
</dbReference>
<gene>
    <name evidence="7" type="primary">ptpA</name>
    <name evidence="7" type="ORF">GCM10007392_18860</name>
</gene>
<dbReference type="InterPro" id="IPR023485">
    <property type="entry name" value="Ptyr_pPase"/>
</dbReference>
<dbReference type="GO" id="GO:0004725">
    <property type="term" value="F:protein tyrosine phosphatase activity"/>
    <property type="evidence" value="ECO:0007669"/>
    <property type="project" value="UniProtKB-EC"/>
</dbReference>
<reference evidence="7" key="2">
    <citation type="submission" date="2020-09" db="EMBL/GenBank/DDBJ databases">
        <authorList>
            <person name="Sun Q."/>
            <person name="Kim S."/>
        </authorList>
    </citation>
    <scope>NUCLEOTIDE SEQUENCE</scope>
    <source>
        <strain evidence="7">KCTC 22169</strain>
    </source>
</reference>
<dbReference type="AlphaFoldDB" id="A0A918K6Z6"/>
<keyword evidence="4" id="KW-0904">Protein phosphatase</keyword>
<dbReference type="EMBL" id="BMXR01000004">
    <property type="protein sequence ID" value="GGX51792.1"/>
    <property type="molecule type" value="Genomic_DNA"/>
</dbReference>
<evidence type="ECO:0000256" key="1">
    <source>
        <dbReference type="ARBA" id="ARBA00011063"/>
    </source>
</evidence>
<evidence type="ECO:0000256" key="4">
    <source>
        <dbReference type="ARBA" id="ARBA00022912"/>
    </source>
</evidence>
<dbReference type="InterPro" id="IPR036196">
    <property type="entry name" value="Ptyr_pPase_sf"/>
</dbReference>
<dbReference type="Pfam" id="PF01451">
    <property type="entry name" value="LMWPc"/>
    <property type="match status" value="1"/>
</dbReference>
<evidence type="ECO:0000313" key="7">
    <source>
        <dbReference type="EMBL" id="GGX51792.1"/>
    </source>
</evidence>
<sequence length="169" mass="18657">MSRSNADTNPAVLFVCLGNICRSPTAQGVFDHKLARSPLAGSVETDSAGTGDWHIGKAPDPRARQAAKERGYELDHLRARQVSVDDFHRFDWILAMDGSNLANLKAMMPAQCRARLALFLEPLKDVAETEVPDPYYGGDEGFSHVLDLCEAASDAWLERLHHSPGERDR</sequence>